<proteinExistence type="predicted"/>
<gene>
    <name evidence="1" type="ORF">F2P56_016347</name>
</gene>
<organism evidence="1 2">
    <name type="scientific">Juglans regia</name>
    <name type="common">English walnut</name>
    <dbReference type="NCBI Taxonomy" id="51240"/>
    <lineage>
        <taxon>Eukaryota</taxon>
        <taxon>Viridiplantae</taxon>
        <taxon>Streptophyta</taxon>
        <taxon>Embryophyta</taxon>
        <taxon>Tracheophyta</taxon>
        <taxon>Spermatophyta</taxon>
        <taxon>Magnoliopsida</taxon>
        <taxon>eudicotyledons</taxon>
        <taxon>Gunneridae</taxon>
        <taxon>Pentapetalae</taxon>
        <taxon>rosids</taxon>
        <taxon>fabids</taxon>
        <taxon>Fagales</taxon>
        <taxon>Juglandaceae</taxon>
        <taxon>Juglans</taxon>
    </lineage>
</organism>
<comment type="caution">
    <text evidence="1">The sequence shown here is derived from an EMBL/GenBank/DDBJ whole genome shotgun (WGS) entry which is preliminary data.</text>
</comment>
<reference evidence="1" key="1">
    <citation type="submission" date="2015-10" db="EMBL/GenBank/DDBJ databases">
        <authorList>
            <person name="Martinez-Garcia P.J."/>
            <person name="Crepeau M.W."/>
            <person name="Puiu D."/>
            <person name="Gonzalez-Ibeas D."/>
            <person name="Whalen J."/>
            <person name="Stevens K."/>
            <person name="Paul R."/>
            <person name="Butterfield T."/>
            <person name="Britton M."/>
            <person name="Reagan R."/>
            <person name="Chakraborty S."/>
            <person name="Walawage S.L."/>
            <person name="Vasquez-Gross H.A."/>
            <person name="Cardeno C."/>
            <person name="Famula R."/>
            <person name="Pratt K."/>
            <person name="Kuruganti S."/>
            <person name="Aradhya M.K."/>
            <person name="Leslie C.A."/>
            <person name="Dandekar A.M."/>
            <person name="Salzberg S.L."/>
            <person name="Wegrzyn J.L."/>
            <person name="Langley C.H."/>
            <person name="Neale D.B."/>
        </authorList>
    </citation>
    <scope>NUCLEOTIDE SEQUENCE</scope>
    <source>
        <tissue evidence="1">Leaves</tissue>
    </source>
</reference>
<dbReference type="EMBL" id="LIHL02000007">
    <property type="protein sequence ID" value="KAF5466421.1"/>
    <property type="molecule type" value="Genomic_DNA"/>
</dbReference>
<dbReference type="Gramene" id="Jr07_28020_p4">
    <property type="protein sequence ID" value="cds.Jr07_28020_p4"/>
    <property type="gene ID" value="Jr07_28020"/>
</dbReference>
<reference evidence="1" key="2">
    <citation type="submission" date="2020-03" db="EMBL/GenBank/DDBJ databases">
        <title>Walnut 2.0.</title>
        <authorList>
            <person name="Marrano A."/>
            <person name="Britton M."/>
            <person name="Zimin A.V."/>
            <person name="Zaini P.A."/>
            <person name="Workman R."/>
            <person name="Puiu D."/>
            <person name="Bianco L."/>
            <person name="Allen B.J."/>
            <person name="Troggio M."/>
            <person name="Leslie C.A."/>
            <person name="Timp W."/>
            <person name="Dendekar A."/>
            <person name="Salzberg S.L."/>
            <person name="Neale D.B."/>
        </authorList>
    </citation>
    <scope>NUCLEOTIDE SEQUENCE</scope>
    <source>
        <tissue evidence="1">Leaves</tissue>
    </source>
</reference>
<name>A0A833XGA9_JUGRE</name>
<protein>
    <submittedName>
        <fullName evidence="1">Uncharacterized protein</fullName>
    </submittedName>
</protein>
<dbReference type="AlphaFoldDB" id="A0A833XGA9"/>
<evidence type="ECO:0000313" key="1">
    <source>
        <dbReference type="EMBL" id="KAF5466421.1"/>
    </source>
</evidence>
<accession>A0A833XGA9</accession>
<dbReference type="Proteomes" id="UP000619265">
    <property type="component" value="Unassembled WGS sequence"/>
</dbReference>
<sequence>MARGVEDPVEAELSGVSGLEGADAGYQSGDAAADCAGKVSATSEEGDVVAPSSAVTASLLVEEVLRSRWELVNIPSGDRKLDALVGVVESGLRRGVGSLFVIRVSVSHSLPLTLSLSLTFLGDSGF</sequence>
<evidence type="ECO:0000313" key="2">
    <source>
        <dbReference type="Proteomes" id="UP000619265"/>
    </source>
</evidence>